<dbReference type="RefSeq" id="WP_262574586.1">
    <property type="nucleotide sequence ID" value="NZ_JAOQKJ010000006.1"/>
</dbReference>
<dbReference type="Pfam" id="PF23543">
    <property type="entry name" value="DUF6688_C"/>
    <property type="match status" value="1"/>
</dbReference>
<name>A0ABT2T2L1_9FIRM</name>
<comment type="caution">
    <text evidence="4">The sequence shown here is derived from an EMBL/GenBank/DDBJ whole genome shotgun (WGS) entry which is preliminary data.</text>
</comment>
<keyword evidence="1" id="KW-1133">Transmembrane helix</keyword>
<feature type="transmembrane region" description="Helical" evidence="1">
    <location>
        <begin position="171"/>
        <end position="194"/>
    </location>
</feature>
<feature type="domain" description="DUF6688" evidence="2">
    <location>
        <begin position="45"/>
        <end position="303"/>
    </location>
</feature>
<evidence type="ECO:0000259" key="2">
    <source>
        <dbReference type="Pfam" id="PF20394"/>
    </source>
</evidence>
<dbReference type="InterPro" id="IPR046510">
    <property type="entry name" value="DUF6688_N"/>
</dbReference>
<evidence type="ECO:0000313" key="4">
    <source>
        <dbReference type="EMBL" id="MCU6744509.1"/>
    </source>
</evidence>
<dbReference type="InterPro" id="IPR056491">
    <property type="entry name" value="DUF6688_C"/>
</dbReference>
<reference evidence="4 5" key="1">
    <citation type="journal article" date="2021" name="ISME Commun">
        <title>Automated analysis of genomic sequences facilitates high-throughput and comprehensive description of bacteria.</title>
        <authorList>
            <person name="Hitch T.C.A."/>
        </authorList>
    </citation>
    <scope>NUCLEOTIDE SEQUENCE [LARGE SCALE GENOMIC DNA]</scope>
    <source>
        <strain evidence="4 5">Sanger_18</strain>
    </source>
</reference>
<feature type="transmembrane region" description="Helical" evidence="1">
    <location>
        <begin position="94"/>
        <end position="114"/>
    </location>
</feature>
<feature type="transmembrane region" description="Helical" evidence="1">
    <location>
        <begin position="200"/>
        <end position="218"/>
    </location>
</feature>
<keyword evidence="5" id="KW-1185">Reference proteome</keyword>
<dbReference type="EMBL" id="JAOQKJ010000006">
    <property type="protein sequence ID" value="MCU6744509.1"/>
    <property type="molecule type" value="Genomic_DNA"/>
</dbReference>
<feature type="transmembrane region" description="Helical" evidence="1">
    <location>
        <begin position="253"/>
        <end position="275"/>
    </location>
</feature>
<evidence type="ECO:0000256" key="1">
    <source>
        <dbReference type="SAM" id="Phobius"/>
    </source>
</evidence>
<evidence type="ECO:0000259" key="3">
    <source>
        <dbReference type="Pfam" id="PF23543"/>
    </source>
</evidence>
<keyword evidence="1" id="KW-0472">Membrane</keyword>
<feature type="transmembrane region" description="Helical" evidence="1">
    <location>
        <begin position="7"/>
        <end position="32"/>
    </location>
</feature>
<accession>A0ABT2T2L1</accession>
<protein>
    <submittedName>
        <fullName evidence="4">Uncharacterized protein</fullName>
    </submittedName>
</protein>
<gene>
    <name evidence="4" type="ORF">OCV77_08375</name>
</gene>
<keyword evidence="1" id="KW-0812">Transmembrane</keyword>
<sequence>MKKNRKFVYIGQIAGSMILGSLGAVVLSVAAGDGMPELSYLFMGCLFYGPFLCYPFFLTAYEVYLLVSRMCRRTRQEAEEMSGEAAVTRQPDPLFYDFYVMLLAFFYELLYLFWGKSISFRADWQEQLINAEMHTPIYTGSALTILVIACVALTGFLILKVSDASKTPPLVTVLAMAAVYLGGALLVIFTWHVYADWMDLYLVLVPLNYFLITARLILVKMDEYREDPERSSKIDSVPFLGAVNHLLKEAKRWPAAALLLMWPLLGILILILLLFGQAPDAVIKAFTETSDFRLSTQIAPPNVMVDEHYLCTVAAGGDKRIVHPIRRGIRHGHEVIVNRQLCIANAFEQILEEKTPELHRRVRHFYDTYGFPIARMIRKRWIADLVYLLMKPLEWFFVIVLYLTEVHPEDRIALQYTGKGLQDFAG</sequence>
<dbReference type="Proteomes" id="UP001652432">
    <property type="component" value="Unassembled WGS sequence"/>
</dbReference>
<feature type="transmembrane region" description="Helical" evidence="1">
    <location>
        <begin position="38"/>
        <end position="67"/>
    </location>
</feature>
<organism evidence="4 5">
    <name type="scientific">Suilimivivens aceti</name>
    <dbReference type="NCBI Taxonomy" id="2981774"/>
    <lineage>
        <taxon>Bacteria</taxon>
        <taxon>Bacillati</taxon>
        <taxon>Bacillota</taxon>
        <taxon>Clostridia</taxon>
        <taxon>Lachnospirales</taxon>
        <taxon>Lachnospiraceae</taxon>
        <taxon>Suilimivivens</taxon>
    </lineage>
</organism>
<dbReference type="Pfam" id="PF20394">
    <property type="entry name" value="DUF6688"/>
    <property type="match status" value="1"/>
</dbReference>
<proteinExistence type="predicted"/>
<feature type="domain" description="DUF6688" evidence="3">
    <location>
        <begin position="306"/>
        <end position="417"/>
    </location>
</feature>
<feature type="transmembrane region" description="Helical" evidence="1">
    <location>
        <begin position="137"/>
        <end position="159"/>
    </location>
</feature>
<evidence type="ECO:0000313" key="5">
    <source>
        <dbReference type="Proteomes" id="UP001652432"/>
    </source>
</evidence>